<dbReference type="InterPro" id="IPR032693">
    <property type="entry name" value="YtkA-like_dom"/>
</dbReference>
<dbReference type="Proteomes" id="UP000426027">
    <property type="component" value="Chromosome"/>
</dbReference>
<dbReference type="Pfam" id="PF13115">
    <property type="entry name" value="YtkA"/>
    <property type="match status" value="1"/>
</dbReference>
<feature type="domain" description="YtkA-like" evidence="1">
    <location>
        <begin position="209"/>
        <end position="291"/>
    </location>
</feature>
<proteinExistence type="predicted"/>
<keyword evidence="3" id="KW-1185">Reference proteome</keyword>
<dbReference type="EMBL" id="CP046566">
    <property type="protein sequence ID" value="QGW26809.1"/>
    <property type="molecule type" value="Genomic_DNA"/>
</dbReference>
<protein>
    <recommendedName>
        <fullName evidence="1">YtkA-like domain-containing protein</fullName>
    </recommendedName>
</protein>
<evidence type="ECO:0000313" key="2">
    <source>
        <dbReference type="EMBL" id="QGW26809.1"/>
    </source>
</evidence>
<evidence type="ECO:0000313" key="3">
    <source>
        <dbReference type="Proteomes" id="UP000426027"/>
    </source>
</evidence>
<organism evidence="2 3">
    <name type="scientific">Phnomibacter ginsenosidimutans</name>
    <dbReference type="NCBI Taxonomy" id="2676868"/>
    <lineage>
        <taxon>Bacteria</taxon>
        <taxon>Pseudomonadati</taxon>
        <taxon>Bacteroidota</taxon>
        <taxon>Chitinophagia</taxon>
        <taxon>Chitinophagales</taxon>
        <taxon>Chitinophagaceae</taxon>
        <taxon>Phnomibacter</taxon>
    </lineage>
</organism>
<dbReference type="AlphaFoldDB" id="A0A6I6GP02"/>
<name>A0A6I6GP02_9BACT</name>
<reference evidence="2 3" key="1">
    <citation type="submission" date="2019-11" db="EMBL/GenBank/DDBJ databases">
        <authorList>
            <person name="Im W.T."/>
        </authorList>
    </citation>
    <scope>NUCLEOTIDE SEQUENCE [LARGE SCALE GENOMIC DNA]</scope>
    <source>
        <strain evidence="2 3">SB-02</strain>
    </source>
</reference>
<gene>
    <name evidence="2" type="ORF">GLV81_00645</name>
</gene>
<sequence length="309" mass="33827">MPALSFLFFLLIQQMHCCLHRRPGQCMSIPSSPQSIIMFRSIYIRVFVVALVVAFAACSKSDTVMPDPTVGLSKIATGYATGAAAKVELYALSSNLTTGYQPLWIALYDSVSEKRITDAHVTMLPMMDMGTMKHSSPVENPASHEAVNQLFPGAVVFIMSSMGGSWTIDINVHNHSNNKEGKLTIPVTVAEPAQKRLLSFTSAIDNTTKYFLAMVEPAKPKVGINNLEFVLYKKASMMSFPADSSLSISFEPEMPTMNHGSPNNVNPVHSGNGHYKGKVNFTMTGLWRLQLQLKSGTQLAKADSLDIDF</sequence>
<dbReference type="KEGG" id="fls:GLV81_00645"/>
<accession>A0A6I6GP02</accession>
<evidence type="ECO:0000259" key="1">
    <source>
        <dbReference type="Pfam" id="PF13115"/>
    </source>
</evidence>